<feature type="non-terminal residue" evidence="1">
    <location>
        <position position="1"/>
    </location>
</feature>
<dbReference type="Proteomes" id="UP000789920">
    <property type="component" value="Unassembled WGS sequence"/>
</dbReference>
<evidence type="ECO:0000313" key="1">
    <source>
        <dbReference type="EMBL" id="CAG8533691.1"/>
    </source>
</evidence>
<proteinExistence type="predicted"/>
<name>A0ACA9LJW4_9GLOM</name>
<accession>A0ACA9LJW4</accession>
<gene>
    <name evidence="1" type="ORF">RPERSI_LOCUS3253</name>
</gene>
<sequence>KTKEYMELVIRKMKERNLSLTDAIDNILDNAENKEERSAKIEILIPFSNTYEIFHGEWLNFKDFKATNTVERLWKKFVEYARAYTENDNLSISTETKKSICSNFTKCLNVLIPFIEKYDTFFHHLVYHMRYKEHIFIPDKIGRPEMIRKMR</sequence>
<reference evidence="1" key="1">
    <citation type="submission" date="2021-06" db="EMBL/GenBank/DDBJ databases">
        <authorList>
            <person name="Kallberg Y."/>
            <person name="Tangrot J."/>
            <person name="Rosling A."/>
        </authorList>
    </citation>
    <scope>NUCLEOTIDE SEQUENCE</scope>
    <source>
        <strain evidence="1">MA461A</strain>
    </source>
</reference>
<protein>
    <submittedName>
        <fullName evidence="1">33218_t:CDS:1</fullName>
    </submittedName>
</protein>
<dbReference type="EMBL" id="CAJVQC010003902">
    <property type="protein sequence ID" value="CAG8533691.1"/>
    <property type="molecule type" value="Genomic_DNA"/>
</dbReference>
<evidence type="ECO:0000313" key="2">
    <source>
        <dbReference type="Proteomes" id="UP000789920"/>
    </source>
</evidence>
<keyword evidence="2" id="KW-1185">Reference proteome</keyword>
<comment type="caution">
    <text evidence="1">The sequence shown here is derived from an EMBL/GenBank/DDBJ whole genome shotgun (WGS) entry which is preliminary data.</text>
</comment>
<organism evidence="1 2">
    <name type="scientific">Racocetra persica</name>
    <dbReference type="NCBI Taxonomy" id="160502"/>
    <lineage>
        <taxon>Eukaryota</taxon>
        <taxon>Fungi</taxon>
        <taxon>Fungi incertae sedis</taxon>
        <taxon>Mucoromycota</taxon>
        <taxon>Glomeromycotina</taxon>
        <taxon>Glomeromycetes</taxon>
        <taxon>Diversisporales</taxon>
        <taxon>Gigasporaceae</taxon>
        <taxon>Racocetra</taxon>
    </lineage>
</organism>